<dbReference type="RefSeq" id="WP_261616891.1">
    <property type="nucleotide sequence ID" value="NZ_JALIDZ010000007.1"/>
</dbReference>
<comment type="caution">
    <text evidence="1">The sequence shown here is derived from an EMBL/GenBank/DDBJ whole genome shotgun (WGS) entry which is preliminary data.</text>
</comment>
<organism evidence="1 2">
    <name type="scientific">Microbaculum marinisediminis</name>
    <dbReference type="NCBI Taxonomy" id="2931392"/>
    <lineage>
        <taxon>Bacteria</taxon>
        <taxon>Pseudomonadati</taxon>
        <taxon>Pseudomonadota</taxon>
        <taxon>Alphaproteobacteria</taxon>
        <taxon>Hyphomicrobiales</taxon>
        <taxon>Tepidamorphaceae</taxon>
        <taxon>Microbaculum</taxon>
    </lineage>
</organism>
<sequence>MSEAADFADALRGLLNSVAEAGRTIDIWWRDDDATMPSPALDDLLDAARRHGVPLALAVIPEPAVPALAGRLASEPDATVVFQHGYAHRNHAPKGEKAAELGAHRPADSVLAELSGGRRKLDDLFGPRFLPVLTPPWNRIGDEVAARRGEAGLKGLTTFARMHADDPACINTHIDIIDWKGGRVFAGYAKMLKVIEEEIGRRGGPAPEPLGLLTHHLDHDAGCRAFIELFLSVATDHPAVRWPALDALFGVRPSAGAA</sequence>
<protein>
    <submittedName>
        <fullName evidence="1">Polysaccharide deacetylase family protein</fullName>
    </submittedName>
</protein>
<name>A0AAW5R1U4_9HYPH</name>
<dbReference type="CDD" id="cd10928">
    <property type="entry name" value="CE4_u4"/>
    <property type="match status" value="1"/>
</dbReference>
<dbReference type="InterPro" id="IPR049591">
    <property type="entry name" value="CE4_u4-like"/>
</dbReference>
<proteinExistence type="predicted"/>
<dbReference type="AlphaFoldDB" id="A0AAW5R1U4"/>
<gene>
    <name evidence="1" type="ORF">MUB46_15735</name>
</gene>
<evidence type="ECO:0000313" key="2">
    <source>
        <dbReference type="Proteomes" id="UP001320898"/>
    </source>
</evidence>
<dbReference type="Proteomes" id="UP001320898">
    <property type="component" value="Unassembled WGS sequence"/>
</dbReference>
<keyword evidence="2" id="KW-1185">Reference proteome</keyword>
<dbReference type="SUPFAM" id="SSF88713">
    <property type="entry name" value="Glycoside hydrolase/deacetylase"/>
    <property type="match status" value="1"/>
</dbReference>
<dbReference type="InterPro" id="IPR011330">
    <property type="entry name" value="Glyco_hydro/deAcase_b/a-brl"/>
</dbReference>
<dbReference type="GO" id="GO:0005975">
    <property type="term" value="P:carbohydrate metabolic process"/>
    <property type="evidence" value="ECO:0007669"/>
    <property type="project" value="InterPro"/>
</dbReference>
<dbReference type="Gene3D" id="3.20.20.370">
    <property type="entry name" value="Glycoside hydrolase/deacetylase"/>
    <property type="match status" value="1"/>
</dbReference>
<accession>A0AAW5R1U4</accession>
<dbReference type="EMBL" id="JALIDZ010000007">
    <property type="protein sequence ID" value="MCT8973312.1"/>
    <property type="molecule type" value="Genomic_DNA"/>
</dbReference>
<reference evidence="1 2" key="1">
    <citation type="submission" date="2022-04" db="EMBL/GenBank/DDBJ databases">
        <authorList>
            <person name="Ye Y.-Q."/>
            <person name="Du Z.-J."/>
        </authorList>
    </citation>
    <scope>NUCLEOTIDE SEQUENCE [LARGE SCALE GENOMIC DNA]</scope>
    <source>
        <strain evidence="1 2">A6E488</strain>
    </source>
</reference>
<evidence type="ECO:0000313" key="1">
    <source>
        <dbReference type="EMBL" id="MCT8973312.1"/>
    </source>
</evidence>